<accession>A0ACC2Q0W8</accession>
<protein>
    <submittedName>
        <fullName evidence="1">Uncharacterized protein</fullName>
    </submittedName>
</protein>
<dbReference type="Proteomes" id="UP001231649">
    <property type="component" value="Chromosome 31"/>
</dbReference>
<evidence type="ECO:0000313" key="2">
    <source>
        <dbReference type="Proteomes" id="UP001231649"/>
    </source>
</evidence>
<organism evidence="1 2">
    <name type="scientific">Mythimna loreyi</name>
    <dbReference type="NCBI Taxonomy" id="667449"/>
    <lineage>
        <taxon>Eukaryota</taxon>
        <taxon>Metazoa</taxon>
        <taxon>Ecdysozoa</taxon>
        <taxon>Arthropoda</taxon>
        <taxon>Hexapoda</taxon>
        <taxon>Insecta</taxon>
        <taxon>Pterygota</taxon>
        <taxon>Neoptera</taxon>
        <taxon>Endopterygota</taxon>
        <taxon>Lepidoptera</taxon>
        <taxon>Glossata</taxon>
        <taxon>Ditrysia</taxon>
        <taxon>Noctuoidea</taxon>
        <taxon>Noctuidae</taxon>
        <taxon>Noctuinae</taxon>
        <taxon>Hadenini</taxon>
        <taxon>Mythimna</taxon>
    </lineage>
</organism>
<gene>
    <name evidence="1" type="ORF">PYW08_012675</name>
</gene>
<dbReference type="EMBL" id="CM056807">
    <property type="protein sequence ID" value="KAJ8705629.1"/>
    <property type="molecule type" value="Genomic_DNA"/>
</dbReference>
<evidence type="ECO:0000313" key="1">
    <source>
        <dbReference type="EMBL" id="KAJ8705629.1"/>
    </source>
</evidence>
<proteinExistence type="predicted"/>
<keyword evidence="2" id="KW-1185">Reference proteome</keyword>
<name>A0ACC2Q0W8_9NEOP</name>
<comment type="caution">
    <text evidence="1">The sequence shown here is derived from an EMBL/GenBank/DDBJ whole genome shotgun (WGS) entry which is preliminary data.</text>
</comment>
<reference evidence="1" key="1">
    <citation type="submission" date="2023-03" db="EMBL/GenBank/DDBJ databases">
        <title>Chromosome-level genomes of two armyworms, Mythimna separata and Mythimna loreyi, provide insights into the biosynthesis and reception of sex pheromones.</title>
        <authorList>
            <person name="Zhao H."/>
        </authorList>
    </citation>
    <scope>NUCLEOTIDE SEQUENCE</scope>
    <source>
        <strain evidence="1">BeijingLab</strain>
    </source>
</reference>
<sequence>MQRIWRTHMAQWDERLREAEARSWFEWLHNLRAVDRVAIPRLYGLNLGNLELHVFGDASESAYAAVAYIAGYNELGERQASFVLGKARVAPQKVISIPRLELQAAVLACRIASTAERELGVEIKRKHFWTDSQTVMKWINFDAADFQRFVSHRLTEIDSQSMKADWRWVPSALNPADKATRLDWPSSCDEWLSGPAFLRSPQEQWPVDFGSSAEMEESLERVMRVNMLGARHPNDCQHGQALCTW</sequence>